<gene>
    <name evidence="3" type="ORF">CIRG_04840</name>
</gene>
<dbReference type="Pfam" id="PF12937">
    <property type="entry name" value="F-box-like"/>
    <property type="match status" value="1"/>
</dbReference>
<dbReference type="AlphaFoldDB" id="A0A0J6YDZ1"/>
<feature type="domain" description="F-box" evidence="2">
    <location>
        <begin position="43"/>
        <end position="89"/>
    </location>
</feature>
<evidence type="ECO:0000313" key="4">
    <source>
        <dbReference type="Proteomes" id="UP000054565"/>
    </source>
</evidence>
<feature type="region of interest" description="Disordered" evidence="1">
    <location>
        <begin position="683"/>
        <end position="708"/>
    </location>
</feature>
<dbReference type="STRING" id="404692.A0A0J6YDZ1"/>
<organism evidence="3 4">
    <name type="scientific">Coccidioides immitis RMSCC 2394</name>
    <dbReference type="NCBI Taxonomy" id="404692"/>
    <lineage>
        <taxon>Eukaryota</taxon>
        <taxon>Fungi</taxon>
        <taxon>Dikarya</taxon>
        <taxon>Ascomycota</taxon>
        <taxon>Pezizomycotina</taxon>
        <taxon>Eurotiomycetes</taxon>
        <taxon>Eurotiomycetidae</taxon>
        <taxon>Onygenales</taxon>
        <taxon>Onygenaceae</taxon>
        <taxon>Coccidioides</taxon>
    </lineage>
</organism>
<reference evidence="4" key="1">
    <citation type="journal article" date="2010" name="Genome Res.">
        <title>Population genomic sequencing of Coccidioides fungi reveals recent hybridization and transposon control.</title>
        <authorList>
            <person name="Neafsey D.E."/>
            <person name="Barker B.M."/>
            <person name="Sharpton T.J."/>
            <person name="Stajich J.E."/>
            <person name="Park D.J."/>
            <person name="Whiston E."/>
            <person name="Hung C.-Y."/>
            <person name="McMahan C."/>
            <person name="White J."/>
            <person name="Sykes S."/>
            <person name="Heiman D."/>
            <person name="Young S."/>
            <person name="Zeng Q."/>
            <person name="Abouelleil A."/>
            <person name="Aftuck L."/>
            <person name="Bessette D."/>
            <person name="Brown A."/>
            <person name="FitzGerald M."/>
            <person name="Lui A."/>
            <person name="Macdonald J.P."/>
            <person name="Priest M."/>
            <person name="Orbach M.J."/>
            <person name="Galgiani J.N."/>
            <person name="Kirkland T.N."/>
            <person name="Cole G.T."/>
            <person name="Birren B.W."/>
            <person name="Henn M.R."/>
            <person name="Taylor J.W."/>
            <person name="Rounsley S.D."/>
        </authorList>
    </citation>
    <scope>NUCLEOTIDE SEQUENCE [LARGE SCALE GENOMIC DNA]</scope>
    <source>
        <strain evidence="4">RMSCC 2394</strain>
    </source>
</reference>
<evidence type="ECO:0000259" key="2">
    <source>
        <dbReference type="PROSITE" id="PS50181"/>
    </source>
</evidence>
<dbReference type="OrthoDB" id="1259151at2759"/>
<name>A0A0J6YDZ1_COCIT</name>
<dbReference type="InterPro" id="IPR036047">
    <property type="entry name" value="F-box-like_dom_sf"/>
</dbReference>
<dbReference type="PROSITE" id="PS50181">
    <property type="entry name" value="FBOX"/>
    <property type="match status" value="1"/>
</dbReference>
<evidence type="ECO:0000256" key="1">
    <source>
        <dbReference type="SAM" id="MobiDB-lite"/>
    </source>
</evidence>
<proteinExistence type="predicted"/>
<dbReference type="InterPro" id="IPR001810">
    <property type="entry name" value="F-box_dom"/>
</dbReference>
<protein>
    <recommendedName>
        <fullName evidence="2">F-box domain-containing protein</fullName>
    </recommendedName>
</protein>
<dbReference type="Proteomes" id="UP000054565">
    <property type="component" value="Unassembled WGS sequence"/>
</dbReference>
<dbReference type="EMBL" id="DS028095">
    <property type="protein sequence ID" value="KMP05158.1"/>
    <property type="molecule type" value="Genomic_DNA"/>
</dbReference>
<accession>A0A0J6YDZ1</accession>
<dbReference type="SUPFAM" id="SSF81383">
    <property type="entry name" value="F-box domain"/>
    <property type="match status" value="1"/>
</dbReference>
<dbReference type="SMART" id="SM00256">
    <property type="entry name" value="FBOX"/>
    <property type="match status" value="1"/>
</dbReference>
<feature type="compositionally biased region" description="Polar residues" evidence="1">
    <location>
        <begin position="687"/>
        <end position="708"/>
    </location>
</feature>
<dbReference type="CDD" id="cd09917">
    <property type="entry name" value="F-box_SF"/>
    <property type="match status" value="1"/>
</dbReference>
<evidence type="ECO:0000313" key="3">
    <source>
        <dbReference type="EMBL" id="KMP05158.1"/>
    </source>
</evidence>
<sequence length="708" mass="79687">MLDLVSAYYPVPTKTSLHTERKRESAAEQSSRVFGCSMEDKIRASLLVLPSEIIYNIVNYLPTLASITHLSRTCRRLYEVISADHYRILQAFVKSQFPSIETPPFWADAARALTSRSRAFDRRAVIARFILPPDNATRIGNPRTIRTDHPTLGYRPVIDSYEVWYGNSWSARKEVLVWGAGADLVIRIKDYGRKYLKVTNNAGCPSNASRRRASGTPQDYVSWATFNDLHGVNSWDDISGVHLLGSSHSKWTEDEDIIFGRRNGKLVRTSISAETGSSRLEKSYLTLGGYLEGTDISSGPCRMLAASMNRKSILFFRVDAEEDEVHPFETLKITAHGLGRHRCSRILCDEKIAVGSDGESDKISVFSFRPNGTVKLRDLRVDDDEPRRAKATTIEPLTVSRVSGGNPGDLFLLHDLRSPSSIVSVFSDTVDDSPIYSLKPIGRERFVVGSGIHALVKIFDMRMGRYSYLDAALPAARPHIDSMSNHNRPERPETVLFPSKDISIFLSNRIQNLPGRRLNRLREPHRYRGPIYTISQPSPSSSTFYIGVEDSVIRLDMVSTDDLAGKNKEWYQRNLDLGLDQHGGVDCQPLDLSCYERPFPRDQGRGVRLMMQDPLWMALDEESRSELSKSEVRIPGWDRRWFQPWVRGYAAYNSSLKMLAAGGEGSLNKSVKTADSGYGNLWDRTDISSPRQRTKNLTASSRSVAHRG</sequence>